<comment type="caution">
    <text evidence="1">The sequence shown here is derived from an EMBL/GenBank/DDBJ whole genome shotgun (WGS) entry which is preliminary data.</text>
</comment>
<gene>
    <name evidence="1" type="ORF">C8P64_1508</name>
</gene>
<name>A0A2T6AGQ1_9FLAO</name>
<sequence length="31" mass="3687">MLVEENIKDFKTALTICEHLINYKLIPIIDR</sequence>
<proteinExistence type="predicted"/>
<reference evidence="1 2" key="1">
    <citation type="submission" date="2018-04" db="EMBL/GenBank/DDBJ databases">
        <title>Genomic Encyclopedia of Archaeal and Bacterial Type Strains, Phase II (KMG-II): from individual species to whole genera.</title>
        <authorList>
            <person name="Goeker M."/>
        </authorList>
    </citation>
    <scope>NUCLEOTIDE SEQUENCE [LARGE SCALE GENOMIC DNA]</scope>
    <source>
        <strain evidence="1 2">DSM 23082</strain>
    </source>
</reference>
<protein>
    <submittedName>
        <fullName evidence="1">Uncharacterized protein</fullName>
    </submittedName>
</protein>
<dbReference type="AlphaFoldDB" id="A0A2T6AGQ1"/>
<keyword evidence="2" id="KW-1185">Reference proteome</keyword>
<organism evidence="1 2">
    <name type="scientific">Christiangramia gaetbulicola</name>
    <dbReference type="NCBI Taxonomy" id="703340"/>
    <lineage>
        <taxon>Bacteria</taxon>
        <taxon>Pseudomonadati</taxon>
        <taxon>Bacteroidota</taxon>
        <taxon>Flavobacteriia</taxon>
        <taxon>Flavobacteriales</taxon>
        <taxon>Flavobacteriaceae</taxon>
        <taxon>Christiangramia</taxon>
    </lineage>
</organism>
<dbReference type="EMBL" id="QBKQ01000002">
    <property type="protein sequence ID" value="PTX42985.1"/>
    <property type="molecule type" value="Genomic_DNA"/>
</dbReference>
<evidence type="ECO:0000313" key="1">
    <source>
        <dbReference type="EMBL" id="PTX42985.1"/>
    </source>
</evidence>
<evidence type="ECO:0000313" key="2">
    <source>
        <dbReference type="Proteomes" id="UP000244174"/>
    </source>
</evidence>
<accession>A0A2T6AGQ1</accession>
<dbReference type="Proteomes" id="UP000244174">
    <property type="component" value="Unassembled WGS sequence"/>
</dbReference>